<keyword evidence="2" id="KW-1185">Reference proteome</keyword>
<comment type="caution">
    <text evidence="1">The sequence shown here is derived from an EMBL/GenBank/DDBJ whole genome shotgun (WGS) entry which is preliminary data.</text>
</comment>
<protein>
    <submittedName>
        <fullName evidence="1">Uncharacterized protein</fullName>
    </submittedName>
</protein>
<evidence type="ECO:0000313" key="2">
    <source>
        <dbReference type="Proteomes" id="UP001610446"/>
    </source>
</evidence>
<evidence type="ECO:0000313" key="1">
    <source>
        <dbReference type="EMBL" id="KAL2839254.1"/>
    </source>
</evidence>
<proteinExistence type="predicted"/>
<reference evidence="1 2" key="1">
    <citation type="submission" date="2024-07" db="EMBL/GenBank/DDBJ databases">
        <title>Section-level genome sequencing and comparative genomics of Aspergillus sections Usti and Cavernicolus.</title>
        <authorList>
            <consortium name="Lawrence Berkeley National Laboratory"/>
            <person name="Nybo J.L."/>
            <person name="Vesth T.C."/>
            <person name="Theobald S."/>
            <person name="Frisvad J.C."/>
            <person name="Larsen T.O."/>
            <person name="Kjaerboelling I."/>
            <person name="Rothschild-Mancinelli K."/>
            <person name="Lyhne E.K."/>
            <person name="Kogle M.E."/>
            <person name="Barry K."/>
            <person name="Clum A."/>
            <person name="Na H."/>
            <person name="Ledsgaard L."/>
            <person name="Lin J."/>
            <person name="Lipzen A."/>
            <person name="Kuo A."/>
            <person name="Riley R."/>
            <person name="Mondo S."/>
            <person name="Labutti K."/>
            <person name="Haridas S."/>
            <person name="Pangalinan J."/>
            <person name="Salamov A.A."/>
            <person name="Simmons B.A."/>
            <person name="Magnuson J.K."/>
            <person name="Chen J."/>
            <person name="Drula E."/>
            <person name="Henrissat B."/>
            <person name="Wiebenga A."/>
            <person name="Lubbers R.J."/>
            <person name="Gomes A.C."/>
            <person name="Makela M.R."/>
            <person name="Stajich J."/>
            <person name="Grigoriev I.V."/>
            <person name="Mortensen U.H."/>
            <person name="De Vries R.P."/>
            <person name="Baker S.E."/>
            <person name="Andersen M.R."/>
        </authorList>
    </citation>
    <scope>NUCLEOTIDE SEQUENCE [LARGE SCALE GENOMIC DNA]</scope>
    <source>
        <strain evidence="1 2">CBS 123904</strain>
    </source>
</reference>
<gene>
    <name evidence="1" type="ORF">BJY01DRAFT_250567</name>
</gene>
<dbReference type="EMBL" id="JBFXLU010000135">
    <property type="protein sequence ID" value="KAL2839254.1"/>
    <property type="molecule type" value="Genomic_DNA"/>
</dbReference>
<accession>A0ABR4JGU2</accession>
<dbReference type="Proteomes" id="UP001610446">
    <property type="component" value="Unassembled WGS sequence"/>
</dbReference>
<name>A0ABR4JGU2_9EURO</name>
<sequence>MEVPSITFESLSDFGALPTIRQLFAEHRNTFNISDIDLALLRLNELPTLEDGYSIQKKQALSATSSSTKPIAEFVTALHKLAHTILANFSHALNMPWESFLGEMHELNERGSDELRVFGSDTPIPNDWSTMIILLNTSYPNQVTVVCGEALSVFSNGVISAPKQSFLEPQLLPIIESVVPREWIAYYVRPNADVFYSPAGAEDRTGERVREVEGDLLRSSL</sequence>
<dbReference type="SUPFAM" id="SSF51197">
    <property type="entry name" value="Clavaminate synthase-like"/>
    <property type="match status" value="1"/>
</dbReference>
<organism evidence="1 2">
    <name type="scientific">Aspergillus pseudoustus</name>
    <dbReference type="NCBI Taxonomy" id="1810923"/>
    <lineage>
        <taxon>Eukaryota</taxon>
        <taxon>Fungi</taxon>
        <taxon>Dikarya</taxon>
        <taxon>Ascomycota</taxon>
        <taxon>Pezizomycotina</taxon>
        <taxon>Eurotiomycetes</taxon>
        <taxon>Eurotiomycetidae</taxon>
        <taxon>Eurotiales</taxon>
        <taxon>Aspergillaceae</taxon>
        <taxon>Aspergillus</taxon>
        <taxon>Aspergillus subgen. Nidulantes</taxon>
    </lineage>
</organism>